<accession>A0ABS2VKW8</accession>
<gene>
    <name evidence="1" type="ORF">JS756_06420</name>
</gene>
<name>A0ABS2VKW8_STRAS</name>
<keyword evidence="2" id="KW-1185">Reference proteome</keyword>
<proteinExistence type="predicted"/>
<comment type="caution">
    <text evidence="1">The sequence shown here is derived from an EMBL/GenBank/DDBJ whole genome shotgun (WGS) entry which is preliminary data.</text>
</comment>
<reference evidence="1 2" key="1">
    <citation type="submission" date="2021-02" db="EMBL/GenBank/DDBJ databases">
        <title>Whole genome sequencing of Streptomyces actuosus VRA1.</title>
        <authorList>
            <person name="Sen G."/>
            <person name="Sen A."/>
        </authorList>
    </citation>
    <scope>NUCLEOTIDE SEQUENCE [LARGE SCALE GENOMIC DNA]</scope>
    <source>
        <strain evidence="1 2">VRA1</strain>
    </source>
</reference>
<evidence type="ECO:0000313" key="2">
    <source>
        <dbReference type="Proteomes" id="UP000788262"/>
    </source>
</evidence>
<dbReference type="Proteomes" id="UP000788262">
    <property type="component" value="Unassembled WGS sequence"/>
</dbReference>
<dbReference type="EMBL" id="JAFFZS010000003">
    <property type="protein sequence ID" value="MBN0043747.1"/>
    <property type="molecule type" value="Genomic_DNA"/>
</dbReference>
<organism evidence="1 2">
    <name type="scientific">Streptomyces actuosus</name>
    <dbReference type="NCBI Taxonomy" id="1885"/>
    <lineage>
        <taxon>Bacteria</taxon>
        <taxon>Bacillati</taxon>
        <taxon>Actinomycetota</taxon>
        <taxon>Actinomycetes</taxon>
        <taxon>Kitasatosporales</taxon>
        <taxon>Streptomycetaceae</taxon>
        <taxon>Streptomyces</taxon>
    </lineage>
</organism>
<sequence length="193" mass="20472">MLDLAAEGGDERRRRAVARAVAAHLRAALPEQEVQAAERRFAGTTSPPPHELLASFASFRGRPAHVYGTGARAPVRGEEAPPSPYERLLAAPSLSADDLRENFGVEATAPELIRLRRRDGTEGLPAFQFDGDGRPRDVVVAVNRMLGAAEDPWGVADWWLGPNPWLAAAPASLLGAGLDGQLLAAAGVVGEED</sequence>
<protein>
    <submittedName>
        <fullName evidence="1">DUF3168 domain-containing protein</fullName>
    </submittedName>
</protein>
<evidence type="ECO:0000313" key="1">
    <source>
        <dbReference type="EMBL" id="MBN0043747.1"/>
    </source>
</evidence>